<sequence>MHCDFRFLARLEISSFATLALSAGPSSLRTEYAPWFHSFGPVASSSISAPRRNLGSTPKLQLHRRLIFFYTNSETESVPWYSSSWPVA</sequence>
<evidence type="ECO:0000313" key="1">
    <source>
        <dbReference type="EMBL" id="KAF2396465.1"/>
    </source>
</evidence>
<reference evidence="1" key="1">
    <citation type="journal article" date="2020" name="Stud. Mycol.">
        <title>101 Dothideomycetes genomes: a test case for predicting lifestyles and emergence of pathogens.</title>
        <authorList>
            <person name="Haridas S."/>
            <person name="Albert R."/>
            <person name="Binder M."/>
            <person name="Bloem J."/>
            <person name="Labutti K."/>
            <person name="Salamov A."/>
            <person name="Andreopoulos B."/>
            <person name="Baker S."/>
            <person name="Barry K."/>
            <person name="Bills G."/>
            <person name="Bluhm B."/>
            <person name="Cannon C."/>
            <person name="Castanera R."/>
            <person name="Culley D."/>
            <person name="Daum C."/>
            <person name="Ezra D."/>
            <person name="Gonzalez J."/>
            <person name="Henrissat B."/>
            <person name="Kuo A."/>
            <person name="Liang C."/>
            <person name="Lipzen A."/>
            <person name="Lutzoni F."/>
            <person name="Magnuson J."/>
            <person name="Mondo S."/>
            <person name="Nolan M."/>
            <person name="Ohm R."/>
            <person name="Pangilinan J."/>
            <person name="Park H.-J."/>
            <person name="Ramirez L."/>
            <person name="Alfaro M."/>
            <person name="Sun H."/>
            <person name="Tritt A."/>
            <person name="Yoshinaga Y."/>
            <person name="Zwiers L.-H."/>
            <person name="Turgeon B."/>
            <person name="Goodwin S."/>
            <person name="Spatafora J."/>
            <person name="Crous P."/>
            <person name="Grigoriev I."/>
        </authorList>
    </citation>
    <scope>NUCLEOTIDE SEQUENCE</scope>
    <source>
        <strain evidence="1">CBS 262.69</strain>
    </source>
</reference>
<dbReference type="Proteomes" id="UP000799640">
    <property type="component" value="Unassembled WGS sequence"/>
</dbReference>
<dbReference type="EMBL" id="ML996707">
    <property type="protein sequence ID" value="KAF2396465.1"/>
    <property type="molecule type" value="Genomic_DNA"/>
</dbReference>
<protein>
    <submittedName>
        <fullName evidence="1">Uncharacterized protein</fullName>
    </submittedName>
</protein>
<gene>
    <name evidence="1" type="ORF">EJ06DRAFT_241161</name>
</gene>
<name>A0A6G1HL17_9PEZI</name>
<evidence type="ECO:0000313" key="2">
    <source>
        <dbReference type="Proteomes" id="UP000799640"/>
    </source>
</evidence>
<accession>A0A6G1HL17</accession>
<organism evidence="1 2">
    <name type="scientific">Trichodelitschia bisporula</name>
    <dbReference type="NCBI Taxonomy" id="703511"/>
    <lineage>
        <taxon>Eukaryota</taxon>
        <taxon>Fungi</taxon>
        <taxon>Dikarya</taxon>
        <taxon>Ascomycota</taxon>
        <taxon>Pezizomycotina</taxon>
        <taxon>Dothideomycetes</taxon>
        <taxon>Dothideomycetes incertae sedis</taxon>
        <taxon>Phaeotrichales</taxon>
        <taxon>Phaeotrichaceae</taxon>
        <taxon>Trichodelitschia</taxon>
    </lineage>
</organism>
<dbReference type="AlphaFoldDB" id="A0A6G1HL17"/>
<keyword evidence="2" id="KW-1185">Reference proteome</keyword>
<proteinExistence type="predicted"/>